<keyword evidence="1" id="KW-0732">Signal</keyword>
<evidence type="ECO:0000256" key="1">
    <source>
        <dbReference type="SAM" id="SignalP"/>
    </source>
</evidence>
<proteinExistence type="predicted"/>
<evidence type="ECO:0000313" key="2">
    <source>
        <dbReference type="EMBL" id="MBB5756537.1"/>
    </source>
</evidence>
<dbReference type="Proteomes" id="UP000583454">
    <property type="component" value="Unassembled WGS sequence"/>
</dbReference>
<keyword evidence="3" id="KW-1185">Reference proteome</keyword>
<accession>A0A840ZHT7</accession>
<comment type="caution">
    <text evidence="2">The sequence shown here is derived from an EMBL/GenBank/DDBJ whole genome shotgun (WGS) entry which is preliminary data.</text>
</comment>
<reference evidence="2 3" key="1">
    <citation type="submission" date="2020-08" db="EMBL/GenBank/DDBJ databases">
        <title>Genomic Encyclopedia of Type Strains, Phase IV (KMG-IV): sequencing the most valuable type-strain genomes for metagenomic binning, comparative biology and taxonomic classification.</title>
        <authorList>
            <person name="Goeker M."/>
        </authorList>
    </citation>
    <scope>NUCLEOTIDE SEQUENCE [LARGE SCALE GENOMIC DNA]</scope>
    <source>
        <strain evidence="2 3">DSM 2163</strain>
    </source>
</reference>
<evidence type="ECO:0000313" key="3">
    <source>
        <dbReference type="Proteomes" id="UP000583454"/>
    </source>
</evidence>
<feature type="chain" id="PRO_5032674082" evidence="1">
    <location>
        <begin position="22"/>
        <end position="52"/>
    </location>
</feature>
<dbReference type="AlphaFoldDB" id="A0A840ZHT7"/>
<dbReference type="RefSeq" id="WP_183566532.1">
    <property type="nucleotide sequence ID" value="NZ_JACHOP010000004.1"/>
</dbReference>
<gene>
    <name evidence="2" type="ORF">HNR00_001237</name>
</gene>
<sequence>MIALLVVTAAAANIALVIAMADRLTPANDATVAGGRFDPAESGASFAAKLAA</sequence>
<feature type="signal peptide" evidence="1">
    <location>
        <begin position="1"/>
        <end position="21"/>
    </location>
</feature>
<organism evidence="2 3">
    <name type="scientific">Methylorubrum rhodinum</name>
    <dbReference type="NCBI Taxonomy" id="29428"/>
    <lineage>
        <taxon>Bacteria</taxon>
        <taxon>Pseudomonadati</taxon>
        <taxon>Pseudomonadota</taxon>
        <taxon>Alphaproteobacteria</taxon>
        <taxon>Hyphomicrobiales</taxon>
        <taxon>Methylobacteriaceae</taxon>
        <taxon>Methylorubrum</taxon>
    </lineage>
</organism>
<dbReference type="EMBL" id="JACHOP010000004">
    <property type="protein sequence ID" value="MBB5756537.1"/>
    <property type="molecule type" value="Genomic_DNA"/>
</dbReference>
<protein>
    <submittedName>
        <fullName evidence="2">Uncharacterized protein</fullName>
    </submittedName>
</protein>
<name>A0A840ZHT7_9HYPH</name>